<accession>A0A5B7K0U2</accession>
<sequence length="57" mass="6519">MPNRSPPDSSVTRHRRSPNIVGKLDAKTEKKKKSYESPVAFVIETLLHFGDVYYSLQ</sequence>
<feature type="region of interest" description="Disordered" evidence="1">
    <location>
        <begin position="1"/>
        <end position="29"/>
    </location>
</feature>
<dbReference type="EMBL" id="VSRR010132628">
    <property type="protein sequence ID" value="MPD02681.1"/>
    <property type="molecule type" value="Genomic_DNA"/>
</dbReference>
<proteinExistence type="predicted"/>
<reference evidence="2 3" key="1">
    <citation type="submission" date="2019-05" db="EMBL/GenBank/DDBJ databases">
        <title>Another draft genome of Portunus trituberculatus and its Hox gene families provides insights of decapod evolution.</title>
        <authorList>
            <person name="Jeong J.-H."/>
            <person name="Song I."/>
            <person name="Kim S."/>
            <person name="Choi T."/>
            <person name="Kim D."/>
            <person name="Ryu S."/>
            <person name="Kim W."/>
        </authorList>
    </citation>
    <scope>NUCLEOTIDE SEQUENCE [LARGE SCALE GENOMIC DNA]</scope>
    <source>
        <tissue evidence="2">Muscle</tissue>
    </source>
</reference>
<gene>
    <name evidence="2" type="ORF">E2C01_098277</name>
</gene>
<name>A0A5B7K0U2_PORTR</name>
<keyword evidence="3" id="KW-1185">Reference proteome</keyword>
<evidence type="ECO:0000256" key="1">
    <source>
        <dbReference type="SAM" id="MobiDB-lite"/>
    </source>
</evidence>
<feature type="compositionally biased region" description="Polar residues" evidence="1">
    <location>
        <begin position="1"/>
        <end position="10"/>
    </location>
</feature>
<organism evidence="2 3">
    <name type="scientific">Portunus trituberculatus</name>
    <name type="common">Swimming crab</name>
    <name type="synonym">Neptunus trituberculatus</name>
    <dbReference type="NCBI Taxonomy" id="210409"/>
    <lineage>
        <taxon>Eukaryota</taxon>
        <taxon>Metazoa</taxon>
        <taxon>Ecdysozoa</taxon>
        <taxon>Arthropoda</taxon>
        <taxon>Crustacea</taxon>
        <taxon>Multicrustacea</taxon>
        <taxon>Malacostraca</taxon>
        <taxon>Eumalacostraca</taxon>
        <taxon>Eucarida</taxon>
        <taxon>Decapoda</taxon>
        <taxon>Pleocyemata</taxon>
        <taxon>Brachyura</taxon>
        <taxon>Eubrachyura</taxon>
        <taxon>Portunoidea</taxon>
        <taxon>Portunidae</taxon>
        <taxon>Portuninae</taxon>
        <taxon>Portunus</taxon>
    </lineage>
</organism>
<evidence type="ECO:0000313" key="3">
    <source>
        <dbReference type="Proteomes" id="UP000324222"/>
    </source>
</evidence>
<comment type="caution">
    <text evidence="2">The sequence shown here is derived from an EMBL/GenBank/DDBJ whole genome shotgun (WGS) entry which is preliminary data.</text>
</comment>
<dbReference type="Proteomes" id="UP000324222">
    <property type="component" value="Unassembled WGS sequence"/>
</dbReference>
<evidence type="ECO:0000313" key="2">
    <source>
        <dbReference type="EMBL" id="MPD02681.1"/>
    </source>
</evidence>
<dbReference type="AlphaFoldDB" id="A0A5B7K0U2"/>
<protein>
    <submittedName>
        <fullName evidence="2">Uncharacterized protein</fullName>
    </submittedName>
</protein>